<dbReference type="Proteomes" id="UP001652620">
    <property type="component" value="Chromosome 2"/>
</dbReference>
<dbReference type="GeneID" id="105226769"/>
<evidence type="ECO:0000256" key="1">
    <source>
        <dbReference type="SAM" id="Phobius"/>
    </source>
</evidence>
<evidence type="ECO:0000313" key="3">
    <source>
        <dbReference type="RefSeq" id="XP_049305288.1"/>
    </source>
</evidence>
<proteinExistence type="predicted"/>
<feature type="transmembrane region" description="Helical" evidence="1">
    <location>
        <begin position="6"/>
        <end position="29"/>
    </location>
</feature>
<accession>A0ABM3J7T4</accession>
<reference evidence="2" key="1">
    <citation type="submission" date="2025-05" db="UniProtKB">
        <authorList>
            <consortium name="RefSeq"/>
        </authorList>
    </citation>
    <scope>NUCLEOTIDE SEQUENCE [LARGE SCALE GENOMIC DNA]</scope>
</reference>
<organism evidence="2 3">
    <name type="scientific">Bactrocera dorsalis</name>
    <name type="common">Oriental fruit fly</name>
    <name type="synonym">Dacus dorsalis</name>
    <dbReference type="NCBI Taxonomy" id="27457"/>
    <lineage>
        <taxon>Eukaryota</taxon>
        <taxon>Metazoa</taxon>
        <taxon>Ecdysozoa</taxon>
        <taxon>Arthropoda</taxon>
        <taxon>Hexapoda</taxon>
        <taxon>Insecta</taxon>
        <taxon>Pterygota</taxon>
        <taxon>Neoptera</taxon>
        <taxon>Endopterygota</taxon>
        <taxon>Diptera</taxon>
        <taxon>Brachycera</taxon>
        <taxon>Muscomorpha</taxon>
        <taxon>Tephritoidea</taxon>
        <taxon>Tephritidae</taxon>
        <taxon>Bactrocera</taxon>
        <taxon>Bactrocera</taxon>
    </lineage>
</organism>
<keyword evidence="1" id="KW-0472">Membrane</keyword>
<sequence length="47" mass="5524">MVRDIFLYILLIVLFCLIFMAQLLVNVYAFQRQPPTTKSDRADISFV</sequence>
<reference evidence="3" key="2">
    <citation type="submission" date="2025-08" db="UniProtKB">
        <authorList>
            <consortium name="RefSeq"/>
        </authorList>
    </citation>
    <scope>IDENTIFICATION</scope>
    <source>
        <tissue evidence="3">Adult</tissue>
    </source>
</reference>
<keyword evidence="1" id="KW-0812">Transmembrane</keyword>
<evidence type="ECO:0000313" key="2">
    <source>
        <dbReference type="Proteomes" id="UP001652620"/>
    </source>
</evidence>
<protein>
    <submittedName>
        <fullName evidence="3">Uncharacterized protein LOC105226769</fullName>
    </submittedName>
</protein>
<dbReference type="RefSeq" id="XP_049305288.1">
    <property type="nucleotide sequence ID" value="XM_049449331.1"/>
</dbReference>
<gene>
    <name evidence="3" type="primary">LOC105226769</name>
</gene>
<keyword evidence="2" id="KW-1185">Reference proteome</keyword>
<keyword evidence="1" id="KW-1133">Transmembrane helix</keyword>
<name>A0ABM3J7T4_BACDO</name>